<evidence type="ECO:0000256" key="2">
    <source>
        <dbReference type="ARBA" id="ARBA00012485"/>
    </source>
</evidence>
<keyword evidence="7" id="KW-0436">Ligase</keyword>
<dbReference type="PANTHER" id="PTHR45700:SF2">
    <property type="entry name" value="UBIQUITIN-PROTEIN LIGASE E3C"/>
    <property type="match status" value="1"/>
</dbReference>
<keyword evidence="3" id="KW-0808">Transferase</keyword>
<sequence>MMMDEDDVDTSVKVPPELSAQLEVIFSRHHMQPLFDDVISKSNLNNYTSVTLPKNPFLINDDSFHNLSSICKVIQFLLSTQNKNKQSLLNTLSYSNGTFLVYLWSQIKSRITMWSQLPSLSEVMSVFVNCYDSLLITLDDSEFLNYPFHQEQCVEIVITLRDLVFDMYWNGCNDMNLRNDMTRLLSKLHSTDARLKYCKEGTFVVKSTENMDYKRFNGRDLLDDDLESDRDSEMTNNEHDEQQRPIPIQQQRYISLRNSMINNHESHVQFNENDYRSRIILILKNIPYVVPFETRVKAFSHFINLDKESLDDYYEGASNIRRQFIFEDGFAHFNRRGSNLKGNLLVQMINADGHLEAGIGQGVTKEFLIELAKVAFNPQYGLFNITPDQTIYPNPASHITQGDDHLSKFNFLGKIVGKAMYERILLDIPFAHFFLSKLLGNTNFFNHLKSLDPELHKHLITFKNYPGDVKDLDLTFTISDELLGTQIERELVPDGSNQQVTNQNKMSYIYRVSNHRLNTQIKEQSQAFMKGLAQIIPTPWLKMFDENELFLLMCGTVKFNVDDMENHTTYYEYSHDSPTIQMFWKVVNEFNEEQKRMLLRFWTSGSRPPLLGFKDMHPPLCIRNVVDTSRLPTSSTCMNLLKLPPYKNMEEIKKKILLAIMHGNEGFELT</sequence>
<dbReference type="SUPFAM" id="SSF56204">
    <property type="entry name" value="Hect, E3 ligase catalytic domain"/>
    <property type="match status" value="1"/>
</dbReference>
<protein>
    <recommendedName>
        <fullName evidence="2">HECT-type E3 ubiquitin transferase</fullName>
        <ecNumber evidence="2">2.3.2.26</ecNumber>
    </recommendedName>
</protein>
<proteinExistence type="predicted"/>
<dbReference type="Gene3D" id="3.90.1750.10">
    <property type="entry name" value="Hect, E3 ligase catalytic domains"/>
    <property type="match status" value="1"/>
</dbReference>
<feature type="domain" description="HECT" evidence="6">
    <location>
        <begin position="336"/>
        <end position="670"/>
    </location>
</feature>
<dbReference type="InterPro" id="IPR044611">
    <property type="entry name" value="E3A/B/C-like"/>
</dbReference>
<keyword evidence="8" id="KW-1185">Reference proteome</keyword>
<dbReference type="FunFam" id="3.30.2160.10:FF:000002">
    <property type="entry name" value="Putative Ubiquitin-protein ligase E3C"/>
    <property type="match status" value="1"/>
</dbReference>
<dbReference type="FunFam" id="3.30.2410.10:FF:000009">
    <property type="entry name" value="Probable E3 ubiquitin-protein ligase HECTD2"/>
    <property type="match status" value="1"/>
</dbReference>
<comment type="caution">
    <text evidence="7">The sequence shown here is derived from an EMBL/GenBank/DDBJ whole genome shotgun (WGS) entry which is preliminary data.</text>
</comment>
<keyword evidence="4 5" id="KW-0833">Ubl conjugation pathway</keyword>
<dbReference type="EMBL" id="JAOPGA020001019">
    <property type="protein sequence ID" value="KAL0484059.1"/>
    <property type="molecule type" value="Genomic_DNA"/>
</dbReference>
<dbReference type="PANTHER" id="PTHR45700">
    <property type="entry name" value="UBIQUITIN-PROTEIN LIGASE E3C"/>
    <property type="match status" value="1"/>
</dbReference>
<dbReference type="GO" id="GO:0000209">
    <property type="term" value="P:protein polyubiquitination"/>
    <property type="evidence" value="ECO:0007669"/>
    <property type="project" value="InterPro"/>
</dbReference>
<organism evidence="7 8">
    <name type="scientific">Acrasis kona</name>
    <dbReference type="NCBI Taxonomy" id="1008807"/>
    <lineage>
        <taxon>Eukaryota</taxon>
        <taxon>Discoba</taxon>
        <taxon>Heterolobosea</taxon>
        <taxon>Tetramitia</taxon>
        <taxon>Eutetramitia</taxon>
        <taxon>Acrasidae</taxon>
        <taxon>Acrasis</taxon>
    </lineage>
</organism>
<dbReference type="EC" id="2.3.2.26" evidence="2"/>
<dbReference type="Gene3D" id="3.30.2160.10">
    <property type="entry name" value="Hect, E3 ligase catalytic domain"/>
    <property type="match status" value="1"/>
</dbReference>
<dbReference type="SMART" id="SM00119">
    <property type="entry name" value="HECTc"/>
    <property type="match status" value="1"/>
</dbReference>
<dbReference type="Pfam" id="PF00632">
    <property type="entry name" value="HECT"/>
    <property type="match status" value="1"/>
</dbReference>
<accession>A0AAW2Z3S4</accession>
<evidence type="ECO:0000259" key="6">
    <source>
        <dbReference type="PROSITE" id="PS50237"/>
    </source>
</evidence>
<dbReference type="PROSITE" id="PS50237">
    <property type="entry name" value="HECT"/>
    <property type="match status" value="1"/>
</dbReference>
<dbReference type="InterPro" id="IPR035983">
    <property type="entry name" value="Hect_E3_ubiquitin_ligase"/>
</dbReference>
<gene>
    <name evidence="7" type="ORF">AKO1_004688</name>
</gene>
<evidence type="ECO:0000256" key="3">
    <source>
        <dbReference type="ARBA" id="ARBA00022679"/>
    </source>
</evidence>
<name>A0AAW2Z3S4_9EUKA</name>
<dbReference type="Gene3D" id="3.30.2410.10">
    <property type="entry name" value="Hect, E3 ligase catalytic domain"/>
    <property type="match status" value="1"/>
</dbReference>
<dbReference type="Proteomes" id="UP001431209">
    <property type="component" value="Unassembled WGS sequence"/>
</dbReference>
<feature type="active site" description="Glycyl thioester intermediate" evidence="5">
    <location>
        <position position="637"/>
    </location>
</feature>
<evidence type="ECO:0000313" key="7">
    <source>
        <dbReference type="EMBL" id="KAL0484059.1"/>
    </source>
</evidence>
<dbReference type="InterPro" id="IPR000569">
    <property type="entry name" value="HECT_dom"/>
</dbReference>
<dbReference type="GO" id="GO:0061630">
    <property type="term" value="F:ubiquitin protein ligase activity"/>
    <property type="evidence" value="ECO:0007669"/>
    <property type="project" value="UniProtKB-EC"/>
</dbReference>
<dbReference type="CDD" id="cd00078">
    <property type="entry name" value="HECTc"/>
    <property type="match status" value="1"/>
</dbReference>
<reference evidence="7 8" key="1">
    <citation type="submission" date="2024-03" db="EMBL/GenBank/DDBJ databases">
        <title>The Acrasis kona genome and developmental transcriptomes reveal deep origins of eukaryotic multicellular pathways.</title>
        <authorList>
            <person name="Sheikh S."/>
            <person name="Fu C.-J."/>
            <person name="Brown M.W."/>
            <person name="Baldauf S.L."/>
        </authorList>
    </citation>
    <scope>NUCLEOTIDE SEQUENCE [LARGE SCALE GENOMIC DNA]</scope>
    <source>
        <strain evidence="7 8">ATCC MYA-3509</strain>
    </source>
</reference>
<evidence type="ECO:0000256" key="1">
    <source>
        <dbReference type="ARBA" id="ARBA00000885"/>
    </source>
</evidence>
<comment type="catalytic activity">
    <reaction evidence="1">
        <text>S-ubiquitinyl-[E2 ubiquitin-conjugating enzyme]-L-cysteine + [acceptor protein]-L-lysine = [E2 ubiquitin-conjugating enzyme]-L-cysteine + N(6)-ubiquitinyl-[acceptor protein]-L-lysine.</text>
        <dbReference type="EC" id="2.3.2.26"/>
    </reaction>
</comment>
<dbReference type="GO" id="GO:0016874">
    <property type="term" value="F:ligase activity"/>
    <property type="evidence" value="ECO:0007669"/>
    <property type="project" value="UniProtKB-KW"/>
</dbReference>
<dbReference type="GO" id="GO:0006511">
    <property type="term" value="P:ubiquitin-dependent protein catabolic process"/>
    <property type="evidence" value="ECO:0007669"/>
    <property type="project" value="TreeGrafter"/>
</dbReference>
<evidence type="ECO:0000256" key="4">
    <source>
        <dbReference type="ARBA" id="ARBA00022786"/>
    </source>
</evidence>
<dbReference type="AlphaFoldDB" id="A0AAW2Z3S4"/>
<evidence type="ECO:0000313" key="8">
    <source>
        <dbReference type="Proteomes" id="UP001431209"/>
    </source>
</evidence>
<evidence type="ECO:0000256" key="5">
    <source>
        <dbReference type="PROSITE-ProRule" id="PRU00104"/>
    </source>
</evidence>